<proteinExistence type="inferred from homology"/>
<comment type="caution">
    <text evidence="5">The sequence shown here is derived from an EMBL/GenBank/DDBJ whole genome shotgun (WGS) entry which is preliminary data.</text>
</comment>
<dbReference type="SUPFAM" id="SSF53474">
    <property type="entry name" value="alpha/beta-Hydrolases"/>
    <property type="match status" value="1"/>
</dbReference>
<evidence type="ECO:0000256" key="3">
    <source>
        <dbReference type="RuleBase" id="RU361235"/>
    </source>
</evidence>
<dbReference type="PANTHER" id="PTHR11559">
    <property type="entry name" value="CARBOXYLESTERASE"/>
    <property type="match status" value="1"/>
</dbReference>
<sequence>MHMDRRQFVKNLGLGTASLSMGSLVTASSCAPSGDSSLKQNVKEGEDGQFLFIGDDIAIAQTEYGKVQGYLLNHVYTFLGVPYGADTSGKNRFMPPQKPEPWTDVRPAVFYGNTAPQRMENRWPNNYGTFADHWNYWDVSEDCLYLNVWTPGIADGKRRPVLVWLHGGGFTNGSGIEQDGYHGENISREGDIVFCSINHRLGPIGFSDLSGVGGEAYKDSGNVGMLDIIAALRWVHDNIANFGGDPGNVTVMGQSGGGSKVCTVAAMPAAKGLIHRAVALSGSTVGASDQVMTRKVGEYILREAGLTASQLDKLQRIPWREYLDIADRACKKCWEDQGISMRRTFGPVADDRNIPAGVFYSGESHLESPVVPMIFCTTFHEWNPNRADAALEKITQDGVIEKLRSQYGDKAESIVKAFAKNFPDKTPMELWAMILSSRQRVVEAANAKLKQGQPVYVAWFGWCPPLFNNRMRAFHCSDICFWFKNTDRMFTHTGGGKVPRALSDKMSGALLNFMRTGDPNGGELPVWPKYTEENGEVMILNNTCEARNDPDREARKSLEV</sequence>
<comment type="similarity">
    <text evidence="1 3">Belongs to the type-B carboxylesterase/lipase family.</text>
</comment>
<dbReference type="InterPro" id="IPR050309">
    <property type="entry name" value="Type-B_Carboxylest/Lipase"/>
</dbReference>
<dbReference type="InterPro" id="IPR019826">
    <property type="entry name" value="Carboxylesterase_B_AS"/>
</dbReference>
<keyword evidence="2 3" id="KW-0378">Hydrolase</keyword>
<evidence type="ECO:0000256" key="2">
    <source>
        <dbReference type="ARBA" id="ARBA00022801"/>
    </source>
</evidence>
<dbReference type="InterPro" id="IPR006311">
    <property type="entry name" value="TAT_signal"/>
</dbReference>
<dbReference type="PROSITE" id="PS00941">
    <property type="entry name" value="CARBOXYLESTERASE_B_2"/>
    <property type="match status" value="1"/>
</dbReference>
<dbReference type="EC" id="3.1.1.-" evidence="3"/>
<dbReference type="AlphaFoldDB" id="A0A355XJM8"/>
<dbReference type="InterPro" id="IPR029058">
    <property type="entry name" value="AB_hydrolase_fold"/>
</dbReference>
<dbReference type="InterPro" id="IPR002018">
    <property type="entry name" value="CarbesteraseB"/>
</dbReference>
<dbReference type="InterPro" id="IPR019819">
    <property type="entry name" value="Carboxylesterase_B_CS"/>
</dbReference>
<evidence type="ECO:0000313" key="6">
    <source>
        <dbReference type="Proteomes" id="UP000315827"/>
    </source>
</evidence>
<gene>
    <name evidence="5" type="ORF">FSA05_16625</name>
</gene>
<evidence type="ECO:0000259" key="4">
    <source>
        <dbReference type="Pfam" id="PF00135"/>
    </source>
</evidence>
<dbReference type="GO" id="GO:0016787">
    <property type="term" value="F:hydrolase activity"/>
    <property type="evidence" value="ECO:0007669"/>
    <property type="project" value="UniProtKB-KW"/>
</dbReference>
<dbReference type="PROSITE" id="PS00122">
    <property type="entry name" value="CARBOXYLESTERASE_B_1"/>
    <property type="match status" value="1"/>
</dbReference>
<dbReference type="Gene3D" id="3.40.50.1820">
    <property type="entry name" value="alpha/beta hydrolase"/>
    <property type="match status" value="1"/>
</dbReference>
<dbReference type="PROSITE" id="PS51318">
    <property type="entry name" value="TAT"/>
    <property type="match status" value="1"/>
</dbReference>
<accession>A0A355XJM8</accession>
<dbReference type="RefSeq" id="WP_122370215.1">
    <property type="nucleotide sequence ID" value="NZ_CAJSZN010000031.1"/>
</dbReference>
<dbReference type="Pfam" id="PF00135">
    <property type="entry name" value="COesterase"/>
    <property type="match status" value="1"/>
</dbReference>
<evidence type="ECO:0000313" key="5">
    <source>
        <dbReference type="EMBL" id="TWV60088.1"/>
    </source>
</evidence>
<dbReference type="PROSITE" id="PS51257">
    <property type="entry name" value="PROKAR_LIPOPROTEIN"/>
    <property type="match status" value="1"/>
</dbReference>
<feature type="domain" description="Carboxylesterase type B" evidence="4">
    <location>
        <begin position="59"/>
        <end position="546"/>
    </location>
</feature>
<evidence type="ECO:0000256" key="1">
    <source>
        <dbReference type="ARBA" id="ARBA00005964"/>
    </source>
</evidence>
<protein>
    <recommendedName>
        <fullName evidence="3">Carboxylic ester hydrolase</fullName>
        <ecNumber evidence="3">3.1.1.-</ecNumber>
    </recommendedName>
</protein>
<organism evidence="5 6">
    <name type="scientific">Parabacteroides distasonis</name>
    <dbReference type="NCBI Taxonomy" id="823"/>
    <lineage>
        <taxon>Bacteria</taxon>
        <taxon>Pseudomonadati</taxon>
        <taxon>Bacteroidota</taxon>
        <taxon>Bacteroidia</taxon>
        <taxon>Bacteroidales</taxon>
        <taxon>Tannerellaceae</taxon>
        <taxon>Parabacteroides</taxon>
    </lineage>
</organism>
<name>A0A355XJM8_PARDI</name>
<dbReference type="Proteomes" id="UP000315827">
    <property type="component" value="Unassembled WGS sequence"/>
</dbReference>
<reference evidence="5 6" key="1">
    <citation type="submission" date="2019-07" db="EMBL/GenBank/DDBJ databases">
        <title>Genome sequencing of Parabacteroides distasonis iSURF_7.</title>
        <authorList>
            <person name="Degefu H.N."/>
            <person name="Ruoff K.L."/>
            <person name="Price C.E."/>
            <person name="Valls R.A."/>
            <person name="O'Toole G.A."/>
        </authorList>
    </citation>
    <scope>NUCLEOTIDE SEQUENCE [LARGE SCALE GENOMIC DNA]</scope>
    <source>
        <strain evidence="5 6">CFPLTA003_1B</strain>
    </source>
</reference>
<dbReference type="EMBL" id="VOHW01000011">
    <property type="protein sequence ID" value="TWV60088.1"/>
    <property type="molecule type" value="Genomic_DNA"/>
</dbReference>